<protein>
    <recommendedName>
        <fullName evidence="4">Secreted protein</fullName>
    </recommendedName>
</protein>
<keyword evidence="3" id="KW-1185">Reference proteome</keyword>
<comment type="caution">
    <text evidence="2">The sequence shown here is derived from an EMBL/GenBank/DDBJ whole genome shotgun (WGS) entry which is preliminary data.</text>
</comment>
<gene>
    <name evidence="2" type="ORF">J2853_005606</name>
</gene>
<dbReference type="Proteomes" id="UP001225356">
    <property type="component" value="Unassembled WGS sequence"/>
</dbReference>
<evidence type="ECO:0000256" key="1">
    <source>
        <dbReference type="SAM" id="MobiDB-lite"/>
    </source>
</evidence>
<organism evidence="2 3">
    <name type="scientific">Streptosporangium lutulentum</name>
    <dbReference type="NCBI Taxonomy" id="1461250"/>
    <lineage>
        <taxon>Bacteria</taxon>
        <taxon>Bacillati</taxon>
        <taxon>Actinomycetota</taxon>
        <taxon>Actinomycetes</taxon>
        <taxon>Streptosporangiales</taxon>
        <taxon>Streptosporangiaceae</taxon>
        <taxon>Streptosporangium</taxon>
    </lineage>
</organism>
<sequence length="70" mass="7087">MAVRHIPWPVGTVLALPLLAALGEGSTVGDAYAVPTTTQDTEEGAGRSVCGTWFTDGGPRAGKPPATDGH</sequence>
<reference evidence="2 3" key="1">
    <citation type="submission" date="2023-07" db="EMBL/GenBank/DDBJ databases">
        <title>Sequencing the genomes of 1000 actinobacteria strains.</title>
        <authorList>
            <person name="Klenk H.-P."/>
        </authorList>
    </citation>
    <scope>NUCLEOTIDE SEQUENCE [LARGE SCALE GENOMIC DNA]</scope>
    <source>
        <strain evidence="2 3">DSM 46740</strain>
    </source>
</reference>
<dbReference type="EMBL" id="JAUSQU010000001">
    <property type="protein sequence ID" value="MDP9846395.1"/>
    <property type="molecule type" value="Genomic_DNA"/>
</dbReference>
<name>A0ABT9QJ57_9ACTN</name>
<evidence type="ECO:0008006" key="4">
    <source>
        <dbReference type="Google" id="ProtNLM"/>
    </source>
</evidence>
<proteinExistence type="predicted"/>
<evidence type="ECO:0000313" key="3">
    <source>
        <dbReference type="Proteomes" id="UP001225356"/>
    </source>
</evidence>
<evidence type="ECO:0000313" key="2">
    <source>
        <dbReference type="EMBL" id="MDP9846395.1"/>
    </source>
</evidence>
<accession>A0ABT9QJ57</accession>
<feature type="region of interest" description="Disordered" evidence="1">
    <location>
        <begin position="36"/>
        <end position="70"/>
    </location>
</feature>